<evidence type="ECO:0000313" key="9">
    <source>
        <dbReference type="Proteomes" id="UP000005753"/>
    </source>
</evidence>
<evidence type="ECO:0000256" key="4">
    <source>
        <dbReference type="SAM" id="MobiDB-lite"/>
    </source>
</evidence>
<keyword evidence="5" id="KW-0812">Transmembrane</keyword>
<dbReference type="STRING" id="633697.EubceDRAFT1_1969"/>
<feature type="compositionally biased region" description="Polar residues" evidence="4">
    <location>
        <begin position="786"/>
        <end position="799"/>
    </location>
</feature>
<evidence type="ECO:0000256" key="3">
    <source>
        <dbReference type="ARBA" id="ARBA00023136"/>
    </source>
</evidence>
<dbReference type="InterPro" id="IPR001460">
    <property type="entry name" value="PCN-bd_Tpept"/>
</dbReference>
<dbReference type="InterPro" id="IPR050515">
    <property type="entry name" value="Beta-lactam/transpept"/>
</dbReference>
<keyword evidence="8" id="KW-0132">Cell division</keyword>
<proteinExistence type="inferred from homology"/>
<dbReference type="GO" id="GO:0008658">
    <property type="term" value="F:penicillin binding"/>
    <property type="evidence" value="ECO:0007669"/>
    <property type="project" value="InterPro"/>
</dbReference>
<keyword evidence="3 5" id="KW-0472">Membrane</keyword>
<evidence type="ECO:0000313" key="8">
    <source>
        <dbReference type="EMBL" id="EIM57743.1"/>
    </source>
</evidence>
<feature type="transmembrane region" description="Helical" evidence="5">
    <location>
        <begin position="55"/>
        <end position="74"/>
    </location>
</feature>
<dbReference type="EMBL" id="CM001487">
    <property type="protein sequence ID" value="EIM57743.1"/>
    <property type="molecule type" value="Genomic_DNA"/>
</dbReference>
<dbReference type="InterPro" id="IPR036138">
    <property type="entry name" value="PBP_dimer_sf"/>
</dbReference>
<feature type="domain" description="Penicillin-binding protein transpeptidase" evidence="6">
    <location>
        <begin position="359"/>
        <end position="681"/>
    </location>
</feature>
<reference evidence="8 9" key="1">
    <citation type="submission" date="2010-08" db="EMBL/GenBank/DDBJ databases">
        <authorList>
            <consortium name="US DOE Joint Genome Institute (JGI-PGF)"/>
            <person name="Lucas S."/>
            <person name="Copeland A."/>
            <person name="Lapidus A."/>
            <person name="Cheng J.-F."/>
            <person name="Bruce D."/>
            <person name="Goodwin L."/>
            <person name="Pitluck S."/>
            <person name="Land M.L."/>
            <person name="Hauser L."/>
            <person name="Chang Y.-J."/>
            <person name="Anderson I.J."/>
            <person name="Johnson E."/>
            <person name="Mulhopadhyay B."/>
            <person name="Kyrpides N."/>
            <person name="Woyke T.J."/>
        </authorList>
    </citation>
    <scope>NUCLEOTIDE SEQUENCE [LARGE SCALE GENOMIC DNA]</scope>
    <source>
        <strain evidence="8 9">6</strain>
    </source>
</reference>
<name>I5AVC0_EUBC6</name>
<dbReference type="SUPFAM" id="SSF56519">
    <property type="entry name" value="Penicillin binding protein dimerisation domain"/>
    <property type="match status" value="1"/>
</dbReference>
<dbReference type="Pfam" id="PF03717">
    <property type="entry name" value="PBP_dimer"/>
    <property type="match status" value="1"/>
</dbReference>
<keyword evidence="5" id="KW-1133">Transmembrane helix</keyword>
<evidence type="ECO:0000259" key="6">
    <source>
        <dbReference type="Pfam" id="PF00905"/>
    </source>
</evidence>
<feature type="domain" description="Penicillin-binding protein dimerisation" evidence="7">
    <location>
        <begin position="102"/>
        <end position="310"/>
    </location>
</feature>
<dbReference type="GO" id="GO:0051301">
    <property type="term" value="P:cell division"/>
    <property type="evidence" value="ECO:0007669"/>
    <property type="project" value="UniProtKB-KW"/>
</dbReference>
<dbReference type="Gene3D" id="3.40.710.10">
    <property type="entry name" value="DD-peptidase/beta-lactamase superfamily"/>
    <property type="match status" value="1"/>
</dbReference>
<dbReference type="PANTHER" id="PTHR30627:SF1">
    <property type="entry name" value="PEPTIDOGLYCAN D,D-TRANSPEPTIDASE FTSI"/>
    <property type="match status" value="1"/>
</dbReference>
<feature type="region of interest" description="Disordered" evidence="4">
    <location>
        <begin position="28"/>
        <end position="47"/>
    </location>
</feature>
<dbReference type="InterPro" id="IPR005311">
    <property type="entry name" value="PBP_dimer"/>
</dbReference>
<accession>I5AVC0</accession>
<sequence>MMKNAHGVLHCIYSKLQVTEVKKSKKYSEYQKKKEERRQRRMRAKRFSRGSKRRLQMIFALIVALMFCLGVYIARINATDGQRYSRIVMAQAQQSYQTKIIPFQRGNITDRNGTVLATSTKSYNLMLDVTDVNTLVEVTKRDSGGKAYTKQEKIYLEPTIKAIHKIFGLDEDKVRAIIEDPKNADNRYYSLKKGYSVTEKKAFDAYCPSEKEDWKKLRDKFEKELGKTSSGDALTVQVEAKLDERRNVRGIWLEEDYARSYPMGSLACDTIGFTYDDKTADWGIEGYYNDTLSGTNGRQYGYLNADADVQQTIVPATAGKNVVSTIDINVQQIIRNALQNYEDEMAENDGGNDGAKAVGVVVMDPNNGEVLGMDSDRWYDLNNPRDLTPFCTKSELAKMSDEDMGDKLSELWGNFCINKPFEPGSVFKPITAAAGMSTGAIAADTNLYCDGGRQVEDRYIACEGSHGQLKVCEAIKYSCNSAMMEIASKLGETDFLKYTNSFNFGMKTGIDLPGESGGVMFTAETMGPVDLAVCSFGQGLECTMIQETAAICAAINGGYYYKPHVVKEITDEHGSVIQSIEPVLERRTNTEAVSAEIRKGIGMVMSPEGTGYVAKIPGYSMGGKTGTAEKQPRGNGKYVLSFVCFAPLENPQVCMYVTVDEPNIEAQETTIYAMSIARNIMVELLPYLHIFPDEEGYDTTNVDTTKVTNGLLLRHEYLTLANGIVPSKDSKTTLKGNKKGFSQRQDDGTAAETQTSEGTDSGQNVAENGVMNTDAITGGDAGTAETPEQTLWQDNSGGE</sequence>
<comment type="subcellular location">
    <subcellularLocation>
        <location evidence="1">Membrane</location>
    </subcellularLocation>
</comment>
<dbReference type="HOGENOM" id="CLU_009289_6_0_9"/>
<dbReference type="Proteomes" id="UP000005753">
    <property type="component" value="Chromosome"/>
</dbReference>
<dbReference type="AlphaFoldDB" id="I5AVC0"/>
<feature type="compositionally biased region" description="Polar residues" evidence="4">
    <location>
        <begin position="751"/>
        <end position="775"/>
    </location>
</feature>
<evidence type="ECO:0000256" key="1">
    <source>
        <dbReference type="ARBA" id="ARBA00004370"/>
    </source>
</evidence>
<keyword evidence="9" id="KW-1185">Reference proteome</keyword>
<dbReference type="OrthoDB" id="9804124at2"/>
<keyword evidence="8" id="KW-0131">Cell cycle</keyword>
<gene>
    <name evidence="8" type="ORF">EubceDRAFT1_1969</name>
</gene>
<evidence type="ECO:0000256" key="2">
    <source>
        <dbReference type="ARBA" id="ARBA00007171"/>
    </source>
</evidence>
<evidence type="ECO:0000259" key="7">
    <source>
        <dbReference type="Pfam" id="PF03717"/>
    </source>
</evidence>
<dbReference type="Pfam" id="PF00905">
    <property type="entry name" value="Transpeptidase"/>
    <property type="match status" value="1"/>
</dbReference>
<protein>
    <submittedName>
        <fullName evidence="8">Cell division protein FtsI/penicillin-binding protein 2</fullName>
    </submittedName>
</protein>
<organism evidence="8 9">
    <name type="scientific">Eubacterium cellulosolvens (strain ATCC 43171 / JCM 9499 / 6)</name>
    <name type="common">Cillobacterium cellulosolvens</name>
    <dbReference type="NCBI Taxonomy" id="633697"/>
    <lineage>
        <taxon>Bacteria</taxon>
        <taxon>Bacillati</taxon>
        <taxon>Bacillota</taxon>
        <taxon>Clostridia</taxon>
        <taxon>Eubacteriales</taxon>
        <taxon>Eubacteriaceae</taxon>
        <taxon>Eubacterium</taxon>
    </lineage>
</organism>
<feature type="region of interest" description="Disordered" evidence="4">
    <location>
        <begin position="729"/>
        <end position="799"/>
    </location>
</feature>
<feature type="compositionally biased region" description="Basic and acidic residues" evidence="4">
    <location>
        <begin position="28"/>
        <end position="38"/>
    </location>
</feature>
<dbReference type="PANTHER" id="PTHR30627">
    <property type="entry name" value="PEPTIDOGLYCAN D,D-TRANSPEPTIDASE"/>
    <property type="match status" value="1"/>
</dbReference>
<dbReference type="InterPro" id="IPR012338">
    <property type="entry name" value="Beta-lactam/transpept-like"/>
</dbReference>
<dbReference type="SUPFAM" id="SSF56601">
    <property type="entry name" value="beta-lactamase/transpeptidase-like"/>
    <property type="match status" value="1"/>
</dbReference>
<dbReference type="GO" id="GO:0005886">
    <property type="term" value="C:plasma membrane"/>
    <property type="evidence" value="ECO:0007669"/>
    <property type="project" value="TreeGrafter"/>
</dbReference>
<dbReference type="Gene3D" id="3.90.1310.10">
    <property type="entry name" value="Penicillin-binding protein 2a (Domain 2)"/>
    <property type="match status" value="1"/>
</dbReference>
<evidence type="ECO:0000256" key="5">
    <source>
        <dbReference type="SAM" id="Phobius"/>
    </source>
</evidence>
<dbReference type="eggNOG" id="COG0768">
    <property type="taxonomic scope" value="Bacteria"/>
</dbReference>
<dbReference type="GO" id="GO:0071555">
    <property type="term" value="P:cell wall organization"/>
    <property type="evidence" value="ECO:0007669"/>
    <property type="project" value="TreeGrafter"/>
</dbReference>
<comment type="similarity">
    <text evidence="2">Belongs to the transpeptidase family.</text>
</comment>
<reference evidence="8 9" key="2">
    <citation type="submission" date="2012-02" db="EMBL/GenBank/DDBJ databases">
        <title>Improved High-Quality Draft sequence of Eubacterium cellulosolvens 6.</title>
        <authorList>
            <consortium name="US DOE Joint Genome Institute"/>
            <person name="Lucas S."/>
            <person name="Han J."/>
            <person name="Lapidus A."/>
            <person name="Cheng J.-F."/>
            <person name="Goodwin L."/>
            <person name="Pitluck S."/>
            <person name="Peters L."/>
            <person name="Mikhailova N."/>
            <person name="Gu W."/>
            <person name="Detter J.C."/>
            <person name="Han C."/>
            <person name="Tapia R."/>
            <person name="Land M."/>
            <person name="Hauser L."/>
            <person name="Kyrpides N."/>
            <person name="Ivanova N."/>
            <person name="Pagani I."/>
            <person name="Johnson E."/>
            <person name="Mukhopadhyay B."/>
            <person name="Anderson I."/>
            <person name="Woyke T."/>
        </authorList>
    </citation>
    <scope>NUCLEOTIDE SEQUENCE [LARGE SCALE GENOMIC DNA]</scope>
    <source>
        <strain evidence="8 9">6</strain>
    </source>
</reference>